<comment type="caution">
    <text evidence="1">The sequence shown here is derived from an EMBL/GenBank/DDBJ whole genome shotgun (WGS) entry which is preliminary data.</text>
</comment>
<protein>
    <submittedName>
        <fullName evidence="1">Uncharacterized protein</fullName>
    </submittedName>
</protein>
<dbReference type="Proteomes" id="UP000824120">
    <property type="component" value="Chromosome 8"/>
</dbReference>
<reference evidence="1 2" key="1">
    <citation type="submission" date="2020-09" db="EMBL/GenBank/DDBJ databases">
        <title>De no assembly of potato wild relative species, Solanum commersonii.</title>
        <authorList>
            <person name="Cho K."/>
        </authorList>
    </citation>
    <scope>NUCLEOTIDE SEQUENCE [LARGE SCALE GENOMIC DNA]</scope>
    <source>
        <strain evidence="1">LZ3.2</strain>
        <tissue evidence="1">Leaf</tissue>
    </source>
</reference>
<dbReference type="AlphaFoldDB" id="A0A9J5XXH6"/>
<gene>
    <name evidence="1" type="ORF">H5410_043095</name>
</gene>
<organism evidence="1 2">
    <name type="scientific">Solanum commersonii</name>
    <name type="common">Commerson's wild potato</name>
    <name type="synonym">Commerson's nightshade</name>
    <dbReference type="NCBI Taxonomy" id="4109"/>
    <lineage>
        <taxon>Eukaryota</taxon>
        <taxon>Viridiplantae</taxon>
        <taxon>Streptophyta</taxon>
        <taxon>Embryophyta</taxon>
        <taxon>Tracheophyta</taxon>
        <taxon>Spermatophyta</taxon>
        <taxon>Magnoliopsida</taxon>
        <taxon>eudicotyledons</taxon>
        <taxon>Gunneridae</taxon>
        <taxon>Pentapetalae</taxon>
        <taxon>asterids</taxon>
        <taxon>lamiids</taxon>
        <taxon>Solanales</taxon>
        <taxon>Solanaceae</taxon>
        <taxon>Solanoideae</taxon>
        <taxon>Solaneae</taxon>
        <taxon>Solanum</taxon>
    </lineage>
</organism>
<sequence>MLVRLLGHMIEKCKFNNNNIPSKIPLGGVWGRPTSTPPALYGRPFLRRLARPPLHMSKPSQSRFPQLVHQRSHSHLLLDNLIPNLIAPSVPTHPSQHPHLRNMHSLNMCVLDWPTLRSIQQDRLGGIFLSHKTPKASLHFLQATPMRCVTSSSMSPLLWITDPRYLKLSFLGMIYVASLTSTSVSSDTSLNLHPKYSVLVLLNLNPLDSNYLRHLCLMEVSSTNTLPSSSLIYFTWSKSGFAFVSLYSFLSPPLSLSSTYKRSKVAVLAFVTVILASVFVVL</sequence>
<keyword evidence="2" id="KW-1185">Reference proteome</keyword>
<name>A0A9J5XXH6_SOLCO</name>
<accession>A0A9J5XXH6</accession>
<dbReference type="OrthoDB" id="1329231at2759"/>
<evidence type="ECO:0000313" key="2">
    <source>
        <dbReference type="Proteomes" id="UP000824120"/>
    </source>
</evidence>
<evidence type="ECO:0000313" key="1">
    <source>
        <dbReference type="EMBL" id="KAG5592581.1"/>
    </source>
</evidence>
<dbReference type="EMBL" id="JACXVP010000008">
    <property type="protein sequence ID" value="KAG5592581.1"/>
    <property type="molecule type" value="Genomic_DNA"/>
</dbReference>
<proteinExistence type="predicted"/>